<feature type="transmembrane region" description="Helical" evidence="1">
    <location>
        <begin position="273"/>
        <end position="297"/>
    </location>
</feature>
<dbReference type="AlphaFoldDB" id="Q4UEN4"/>
<name>Q4UEN4_THEAN</name>
<dbReference type="InterPro" id="IPR014876">
    <property type="entry name" value="DEK_C"/>
</dbReference>
<protein>
    <recommendedName>
        <fullName evidence="2">DEK-C domain-containing protein</fullName>
    </recommendedName>
</protein>
<keyword evidence="4" id="KW-1185">Reference proteome</keyword>
<keyword evidence="1" id="KW-1133">Transmembrane helix</keyword>
<keyword evidence="1" id="KW-0472">Membrane</keyword>
<evidence type="ECO:0000313" key="4">
    <source>
        <dbReference type="Proteomes" id="UP000001950"/>
    </source>
</evidence>
<reference evidence="3 4" key="1">
    <citation type="journal article" date="2005" name="Science">
        <title>Genome of the host-cell transforming parasite Theileria annulata compared with T. parva.</title>
        <authorList>
            <person name="Pain A."/>
            <person name="Renauld H."/>
            <person name="Berriman M."/>
            <person name="Murphy L."/>
            <person name="Yeats C.A."/>
            <person name="Weir W."/>
            <person name="Kerhornou A."/>
            <person name="Aslett M."/>
            <person name="Bishop R."/>
            <person name="Bouchier C."/>
            <person name="Cochet M."/>
            <person name="Coulson R.M.R."/>
            <person name="Cronin A."/>
            <person name="de Villiers E.P."/>
            <person name="Fraser A."/>
            <person name="Fosker N."/>
            <person name="Gardner M."/>
            <person name="Goble A."/>
            <person name="Griffiths-Jones S."/>
            <person name="Harris D.E."/>
            <person name="Katzer F."/>
            <person name="Larke N."/>
            <person name="Lord A."/>
            <person name="Maser P."/>
            <person name="McKellar S."/>
            <person name="Mooney P."/>
            <person name="Morton F."/>
            <person name="Nene V."/>
            <person name="O'Neil S."/>
            <person name="Price C."/>
            <person name="Quail M.A."/>
            <person name="Rabbinowitsch E."/>
            <person name="Rawlings N.D."/>
            <person name="Rutter S."/>
            <person name="Saunders D."/>
            <person name="Seeger K."/>
            <person name="Shah T."/>
            <person name="Squares R."/>
            <person name="Squares S."/>
            <person name="Tivey A."/>
            <person name="Walker A.R."/>
            <person name="Woodward J."/>
            <person name="Dobbelaere D.A.E."/>
            <person name="Langsley G."/>
            <person name="Rajandream M.A."/>
            <person name="McKeever D."/>
            <person name="Shiels B."/>
            <person name="Tait A."/>
            <person name="Barrell B.G."/>
            <person name="Hall N."/>
        </authorList>
    </citation>
    <scope>NUCLEOTIDE SEQUENCE [LARGE SCALE GENOMIC DNA]</scope>
    <source>
        <strain evidence="4">Ankara</strain>
    </source>
</reference>
<proteinExistence type="predicted"/>
<dbReference type="OrthoDB" id="361877at2759"/>
<dbReference type="Pfam" id="PF08766">
    <property type="entry name" value="DEK_C"/>
    <property type="match status" value="1"/>
</dbReference>
<dbReference type="VEuPathDB" id="PiroplasmaDB:TA13685"/>
<dbReference type="GeneID" id="3861891"/>
<dbReference type="PROSITE" id="PS51998">
    <property type="entry name" value="DEK_C"/>
    <property type="match status" value="1"/>
</dbReference>
<dbReference type="SUPFAM" id="SSF109715">
    <property type="entry name" value="DEK C-terminal domain"/>
    <property type="match status" value="1"/>
</dbReference>
<gene>
    <name evidence="3" type="ORF">TA13685</name>
</gene>
<dbReference type="KEGG" id="tan:TA13685"/>
<dbReference type="EMBL" id="CR940348">
    <property type="protein sequence ID" value="CAI74455.1"/>
    <property type="molecule type" value="Genomic_DNA"/>
</dbReference>
<evidence type="ECO:0000256" key="1">
    <source>
        <dbReference type="SAM" id="Phobius"/>
    </source>
</evidence>
<dbReference type="RefSeq" id="XP_952187.1">
    <property type="nucleotide sequence ID" value="XM_947094.1"/>
</dbReference>
<dbReference type="eggNOG" id="ENOG502S8A7">
    <property type="taxonomic scope" value="Eukaryota"/>
</dbReference>
<keyword evidence="1" id="KW-0812">Transmembrane</keyword>
<organism evidence="3 4">
    <name type="scientific">Theileria annulata</name>
    <dbReference type="NCBI Taxonomy" id="5874"/>
    <lineage>
        <taxon>Eukaryota</taxon>
        <taxon>Sar</taxon>
        <taxon>Alveolata</taxon>
        <taxon>Apicomplexa</taxon>
        <taxon>Aconoidasida</taxon>
        <taxon>Piroplasmida</taxon>
        <taxon>Theileriidae</taxon>
        <taxon>Theileria</taxon>
    </lineage>
</organism>
<sequence length="298" mass="34980">MQDHSFNNISKHDLHNAIRKIVRSDNLSDLTAGGVRKKLSEHFNTPKEYMDTRAQEVSSLINEVLREIAITSDQSHDHNANTDQTEDVLLRKMVDTDKFPDVHSKHSKTPLKVNTSVKYSSPTKHDNSTMKYEMKHDEKINYIELKSESPVKREYEENVQSDITTESLEPPRRVSKLQRDLMTKDFFLNNAKSIEIKLQESDPIFALPRLFSTGSCGWYCFQVFTIFQEFRRSRSLLPSWIQLHRYFSTQPYTFLKNFQSSEVKTGPTNFPHLLIIFIISIFHISHLYFNFCIFWSIF</sequence>
<dbReference type="InParanoid" id="Q4UEN4"/>
<dbReference type="Proteomes" id="UP000001950">
    <property type="component" value="Chromosome 2"/>
</dbReference>
<accession>Q4UEN4</accession>
<dbReference type="FunCoup" id="Q4UEN4">
    <property type="interactions" value="2"/>
</dbReference>
<evidence type="ECO:0000259" key="2">
    <source>
        <dbReference type="PROSITE" id="PS51998"/>
    </source>
</evidence>
<dbReference type="OMA" id="QLCINCS"/>
<evidence type="ECO:0000313" key="3">
    <source>
        <dbReference type="EMBL" id="CAI74455.1"/>
    </source>
</evidence>
<feature type="domain" description="DEK-C" evidence="2">
    <location>
        <begin position="8"/>
        <end position="66"/>
    </location>
</feature>